<feature type="region of interest" description="Disordered" evidence="3">
    <location>
        <begin position="1"/>
        <end position="58"/>
    </location>
</feature>
<reference evidence="5 6" key="1">
    <citation type="journal article" date="2021" name="Commun. Biol.">
        <title>The genome of Shorea leprosula (Dipterocarpaceae) highlights the ecological relevance of drought in aseasonal tropical rainforests.</title>
        <authorList>
            <person name="Ng K.K.S."/>
            <person name="Kobayashi M.J."/>
            <person name="Fawcett J.A."/>
            <person name="Hatakeyama M."/>
            <person name="Paape T."/>
            <person name="Ng C.H."/>
            <person name="Ang C.C."/>
            <person name="Tnah L.H."/>
            <person name="Lee C.T."/>
            <person name="Nishiyama T."/>
            <person name="Sese J."/>
            <person name="O'Brien M.J."/>
            <person name="Copetti D."/>
            <person name="Mohd Noor M.I."/>
            <person name="Ong R.C."/>
            <person name="Putra M."/>
            <person name="Sireger I.Z."/>
            <person name="Indrioko S."/>
            <person name="Kosugi Y."/>
            <person name="Izuno A."/>
            <person name="Isagi Y."/>
            <person name="Lee S.L."/>
            <person name="Shimizu K.K."/>
        </authorList>
    </citation>
    <scope>NUCLEOTIDE SEQUENCE [LARGE SCALE GENOMIC DNA]</scope>
    <source>
        <strain evidence="5">214</strain>
    </source>
</reference>
<keyword evidence="6" id="KW-1185">Reference proteome</keyword>
<organism evidence="5 6">
    <name type="scientific">Rubroshorea leprosula</name>
    <dbReference type="NCBI Taxonomy" id="152421"/>
    <lineage>
        <taxon>Eukaryota</taxon>
        <taxon>Viridiplantae</taxon>
        <taxon>Streptophyta</taxon>
        <taxon>Embryophyta</taxon>
        <taxon>Tracheophyta</taxon>
        <taxon>Spermatophyta</taxon>
        <taxon>Magnoliopsida</taxon>
        <taxon>eudicotyledons</taxon>
        <taxon>Gunneridae</taxon>
        <taxon>Pentapetalae</taxon>
        <taxon>rosids</taxon>
        <taxon>malvids</taxon>
        <taxon>Malvales</taxon>
        <taxon>Dipterocarpaceae</taxon>
        <taxon>Rubroshorea</taxon>
    </lineage>
</organism>
<dbReference type="PANTHER" id="PTHR31415:SF4">
    <property type="entry name" value="NDR1_HIN1-LIKE PROTEIN 3"/>
    <property type="match status" value="1"/>
</dbReference>
<dbReference type="PANTHER" id="PTHR31415">
    <property type="entry name" value="OS05G0367900 PROTEIN"/>
    <property type="match status" value="1"/>
</dbReference>
<proteinExistence type="predicted"/>
<evidence type="ECO:0000256" key="1">
    <source>
        <dbReference type="ARBA" id="ARBA00004370"/>
    </source>
</evidence>
<evidence type="ECO:0000256" key="4">
    <source>
        <dbReference type="SAM" id="Phobius"/>
    </source>
</evidence>
<dbReference type="AlphaFoldDB" id="A0AAV5KXW6"/>
<evidence type="ECO:0000313" key="5">
    <source>
        <dbReference type="EMBL" id="GKV29774.1"/>
    </source>
</evidence>
<comment type="subcellular location">
    <subcellularLocation>
        <location evidence="1">Membrane</location>
    </subcellularLocation>
</comment>
<feature type="transmembrane region" description="Helical" evidence="4">
    <location>
        <begin position="107"/>
        <end position="129"/>
    </location>
</feature>
<dbReference type="EMBL" id="BPVZ01000084">
    <property type="protein sequence ID" value="GKV29774.1"/>
    <property type="molecule type" value="Genomic_DNA"/>
</dbReference>
<dbReference type="GO" id="GO:0098542">
    <property type="term" value="P:defense response to other organism"/>
    <property type="evidence" value="ECO:0007669"/>
    <property type="project" value="InterPro"/>
</dbReference>
<dbReference type="GO" id="GO:0009506">
    <property type="term" value="C:plasmodesma"/>
    <property type="evidence" value="ECO:0007669"/>
    <property type="project" value="TreeGrafter"/>
</dbReference>
<dbReference type="GO" id="GO:0005886">
    <property type="term" value="C:plasma membrane"/>
    <property type="evidence" value="ECO:0007669"/>
    <property type="project" value="TreeGrafter"/>
</dbReference>
<gene>
    <name evidence="5" type="ORF">SLEP1_g38672</name>
</gene>
<keyword evidence="4" id="KW-1133">Transmembrane helix</keyword>
<feature type="compositionally biased region" description="Low complexity" evidence="3">
    <location>
        <begin position="1"/>
        <end position="11"/>
    </location>
</feature>
<evidence type="ECO:0008006" key="7">
    <source>
        <dbReference type="Google" id="ProtNLM"/>
    </source>
</evidence>
<dbReference type="Proteomes" id="UP001054252">
    <property type="component" value="Unassembled WGS sequence"/>
</dbReference>
<keyword evidence="2 4" id="KW-0472">Membrane</keyword>
<evidence type="ECO:0000313" key="6">
    <source>
        <dbReference type="Proteomes" id="UP001054252"/>
    </source>
</evidence>
<name>A0AAV5KXW6_9ROSI</name>
<accession>A0AAV5KXW6</accession>
<dbReference type="InterPro" id="IPR044839">
    <property type="entry name" value="NDR1-like"/>
</dbReference>
<comment type="caution">
    <text evidence="5">The sequence shown here is derived from an EMBL/GenBank/DDBJ whole genome shotgun (WGS) entry which is preliminary data.</text>
</comment>
<sequence length="272" mass="30973">MPSSSDSSRSPSPKHHNSKKGPESGPIPNLAPNHQQLPHSDVHPPPPTYAPPIGYHPQMGSQPEQYPPNYYHNGYNQCGYAQPPPASYYYQQNYTNDRRATEFIRGFLCVIFFFIFLVCILSITTWIILHPEIPTFHSSLITLTKKMRIYFDRIQSSVYYDDSNPVGFAYSTPLYLEKGTKTTMGVQISTNGSVEQSVPIWVVQEMEKERNTRGSVTFSLRFSIWSTFKSGTWWMRHMSMRVFCGDLKLDFGAGSGTGNLAAEKRDSCWIYV</sequence>
<keyword evidence="4" id="KW-0812">Transmembrane</keyword>
<protein>
    <recommendedName>
        <fullName evidence="7">Late embryogenesis abundant protein LEA-2 subgroup domain-containing protein</fullName>
    </recommendedName>
</protein>
<evidence type="ECO:0000256" key="2">
    <source>
        <dbReference type="ARBA" id="ARBA00023136"/>
    </source>
</evidence>
<evidence type="ECO:0000256" key="3">
    <source>
        <dbReference type="SAM" id="MobiDB-lite"/>
    </source>
</evidence>